<evidence type="ECO:0000256" key="1">
    <source>
        <dbReference type="ARBA" id="ARBA00022692"/>
    </source>
</evidence>
<keyword evidence="7" id="KW-1185">Reference proteome</keyword>
<dbReference type="RefSeq" id="WP_217777211.1">
    <property type="nucleotide sequence ID" value="NZ_JAHRWL010000001.1"/>
</dbReference>
<evidence type="ECO:0000256" key="3">
    <source>
        <dbReference type="ARBA" id="ARBA00023136"/>
    </source>
</evidence>
<keyword evidence="3 4" id="KW-0472">Membrane</keyword>
<organism evidence="6 7">
    <name type="scientific">Thalassococcus arenae</name>
    <dbReference type="NCBI Taxonomy" id="2851652"/>
    <lineage>
        <taxon>Bacteria</taxon>
        <taxon>Pseudomonadati</taxon>
        <taxon>Pseudomonadota</taxon>
        <taxon>Alphaproteobacteria</taxon>
        <taxon>Rhodobacterales</taxon>
        <taxon>Roseobacteraceae</taxon>
        <taxon>Thalassococcus</taxon>
    </lineage>
</organism>
<evidence type="ECO:0000313" key="6">
    <source>
        <dbReference type="EMBL" id="MBV2359400.1"/>
    </source>
</evidence>
<dbReference type="Proteomes" id="UP001166293">
    <property type="component" value="Unassembled WGS sequence"/>
</dbReference>
<dbReference type="PANTHER" id="PTHR11360:SF308">
    <property type="entry name" value="BLL3089 PROTEIN"/>
    <property type="match status" value="1"/>
</dbReference>
<feature type="transmembrane region" description="Helical" evidence="4">
    <location>
        <begin position="309"/>
        <end position="328"/>
    </location>
</feature>
<feature type="transmembrane region" description="Helical" evidence="4">
    <location>
        <begin position="139"/>
        <end position="162"/>
    </location>
</feature>
<evidence type="ECO:0000313" key="7">
    <source>
        <dbReference type="Proteomes" id="UP001166293"/>
    </source>
</evidence>
<dbReference type="PANTHER" id="PTHR11360">
    <property type="entry name" value="MONOCARBOXYLATE TRANSPORTER"/>
    <property type="match status" value="1"/>
</dbReference>
<gene>
    <name evidence="6" type="ORF">KUH32_06420</name>
</gene>
<feature type="transmembrane region" description="Helical" evidence="4">
    <location>
        <begin position="48"/>
        <end position="68"/>
    </location>
</feature>
<keyword evidence="2 4" id="KW-1133">Transmembrane helix</keyword>
<proteinExistence type="predicted"/>
<sequence length="404" mass="43470">MARTDFFTENAPWLTTGVLLTFLSSFGQTFFISVFAGEIRIAYGLSHAGWGAIYSIATAVSALVMLWAGGLADRFRVRTLGPLVLIGLAVACVAMSANVYVALLPLVIFLLRLTGQGMCSQIAIVAMARWFVARRGRALAVAGLGFALGEAMLPVLFVWLMTAMDWRALWVAAAVVAVFAIFPIRALLKRERTPRSHAETSATTGMNGRHWTRKQALFHPLFWFMAPALLGPAAFNTAFFFHQVHFAEIKGWSHLQLAALFPVYTAMGVVAMLVSGALIDRMGTARLIPWFQLPMVAAFATFAQGNDPVSMLIGFLCLAMTTGANSTLPNAFWAEFYGTRHIGSIKAMAAAVMVFGSAIGPGLTGLLIGIGVGLETQFLGIAAYFVMTTGLMVIGVAESRRALV</sequence>
<reference evidence="6" key="1">
    <citation type="submission" date="2021-06" db="EMBL/GenBank/DDBJ databases">
        <title>Thalassococcus sp. CAU 1522 isolated from sea sand, Republic of Korea.</title>
        <authorList>
            <person name="Kim W."/>
        </authorList>
    </citation>
    <scope>NUCLEOTIDE SEQUENCE</scope>
    <source>
        <strain evidence="6">CAU 1522</strain>
    </source>
</reference>
<dbReference type="EMBL" id="JAHRWL010000001">
    <property type="protein sequence ID" value="MBV2359400.1"/>
    <property type="molecule type" value="Genomic_DNA"/>
</dbReference>
<feature type="transmembrane region" description="Helical" evidence="4">
    <location>
        <begin position="255"/>
        <end position="275"/>
    </location>
</feature>
<evidence type="ECO:0000256" key="2">
    <source>
        <dbReference type="ARBA" id="ARBA00022989"/>
    </source>
</evidence>
<dbReference type="Pfam" id="PF07690">
    <property type="entry name" value="MFS_1"/>
    <property type="match status" value="1"/>
</dbReference>
<name>A0ABS6N7A8_9RHOB</name>
<dbReference type="PROSITE" id="PS50850">
    <property type="entry name" value="MFS"/>
    <property type="match status" value="1"/>
</dbReference>
<feature type="transmembrane region" description="Helical" evidence="4">
    <location>
        <begin position="349"/>
        <end position="372"/>
    </location>
</feature>
<dbReference type="InterPro" id="IPR011701">
    <property type="entry name" value="MFS"/>
</dbReference>
<feature type="transmembrane region" description="Helical" evidence="4">
    <location>
        <begin position="109"/>
        <end position="132"/>
    </location>
</feature>
<feature type="transmembrane region" description="Helical" evidence="4">
    <location>
        <begin position="378"/>
        <end position="397"/>
    </location>
</feature>
<keyword evidence="1 4" id="KW-0812">Transmembrane</keyword>
<feature type="domain" description="Major facilitator superfamily (MFS) profile" evidence="5">
    <location>
        <begin position="13"/>
        <end position="400"/>
    </location>
</feature>
<feature type="transmembrane region" description="Helical" evidence="4">
    <location>
        <begin position="216"/>
        <end position="235"/>
    </location>
</feature>
<evidence type="ECO:0000259" key="5">
    <source>
        <dbReference type="PROSITE" id="PS50850"/>
    </source>
</evidence>
<feature type="transmembrane region" description="Helical" evidence="4">
    <location>
        <begin position="12"/>
        <end position="36"/>
    </location>
</feature>
<dbReference type="InterPro" id="IPR050327">
    <property type="entry name" value="Proton-linked_MCT"/>
</dbReference>
<comment type="caution">
    <text evidence="6">The sequence shown here is derived from an EMBL/GenBank/DDBJ whole genome shotgun (WGS) entry which is preliminary data.</text>
</comment>
<protein>
    <submittedName>
        <fullName evidence="6">MFS transporter</fullName>
    </submittedName>
</protein>
<evidence type="ECO:0000256" key="4">
    <source>
        <dbReference type="SAM" id="Phobius"/>
    </source>
</evidence>
<feature type="transmembrane region" description="Helical" evidence="4">
    <location>
        <begin position="80"/>
        <end position="103"/>
    </location>
</feature>
<feature type="transmembrane region" description="Helical" evidence="4">
    <location>
        <begin position="168"/>
        <end position="188"/>
    </location>
</feature>
<dbReference type="InterPro" id="IPR020846">
    <property type="entry name" value="MFS_dom"/>
</dbReference>
<accession>A0ABS6N7A8</accession>